<accession>A0A6U9FXD9</accession>
<reference evidence="2" key="1">
    <citation type="submission" date="2021-01" db="EMBL/GenBank/DDBJ databases">
        <authorList>
            <person name="Corre E."/>
            <person name="Pelletier E."/>
            <person name="Niang G."/>
            <person name="Scheremetjew M."/>
            <person name="Finn R."/>
            <person name="Kale V."/>
            <person name="Holt S."/>
            <person name="Cochrane G."/>
            <person name="Meng A."/>
            <person name="Brown T."/>
            <person name="Cohen L."/>
        </authorList>
    </citation>
    <scope>NUCLEOTIDE SEQUENCE</scope>
    <source>
        <strain evidence="2">RCC3387</strain>
    </source>
</reference>
<organism evidence="2">
    <name type="scientific">Zooxanthella nutricula</name>
    <dbReference type="NCBI Taxonomy" id="1333877"/>
    <lineage>
        <taxon>Eukaryota</taxon>
        <taxon>Sar</taxon>
        <taxon>Alveolata</taxon>
        <taxon>Dinophyceae</taxon>
        <taxon>Peridiniales</taxon>
        <taxon>Peridiniales incertae sedis</taxon>
        <taxon>Zooxanthella</taxon>
    </lineage>
</organism>
<evidence type="ECO:0000313" key="2">
    <source>
        <dbReference type="EMBL" id="CAD9647671.1"/>
    </source>
</evidence>
<evidence type="ECO:0000256" key="1">
    <source>
        <dbReference type="SAM" id="MobiDB-lite"/>
    </source>
</evidence>
<gene>
    <name evidence="2" type="ORF">BRAN1462_LOCUS65493</name>
</gene>
<sequence length="453" mass="50100">MSSRTADGAATLTSMGIVPSRLAMLLGAFACVVYLGSKNGTVDRAWGRFLEVREPLEEKGAWLNADGIRSMVFGGTEKSAAIARERSNFLEIENRGDAKQALSVSPWLRPDADHHGVILHVQIFEPYPQLVWWILTHTRMCHVDNFLGCWFPGPWDLKDADIFKRIEENLKKYALTLPYMLTEVLMPLCSMPRLVRERKVLAYSCIADSLVRMQSKPGRPSALLVLSEDMAIIRPWVDLRAGLLQRNLTTLMGLTEDLTMRMAPLSLFTSPSFESIGPGMTTQAKADAFVLAISKLPQEHKARIGQTVYSAKCDMLYIPLWQSRDFADLARIMLAQEVHFEWALPTVTLALSGPERAILKPAQGLSPLYVRDRSHIKDTINQERRKTDVIAVHPASASGGRDQLGAALLAGLYADIFKVNNASQSPGARRLGGGAAASRPNALAKPRDLPDGW</sequence>
<dbReference type="AlphaFoldDB" id="A0A6U9FXD9"/>
<name>A0A6U9FXD9_9DINO</name>
<dbReference type="EMBL" id="HBGW01103538">
    <property type="protein sequence ID" value="CAD9647671.1"/>
    <property type="molecule type" value="Transcribed_RNA"/>
</dbReference>
<proteinExistence type="predicted"/>
<feature type="region of interest" description="Disordered" evidence="1">
    <location>
        <begin position="425"/>
        <end position="453"/>
    </location>
</feature>
<protein>
    <submittedName>
        <fullName evidence="2">Uncharacterized protein</fullName>
    </submittedName>
</protein>